<organism evidence="2 3">
    <name type="scientific">Synaphobranchus kaupii</name>
    <name type="common">Kaup's arrowtooth eel</name>
    <dbReference type="NCBI Taxonomy" id="118154"/>
    <lineage>
        <taxon>Eukaryota</taxon>
        <taxon>Metazoa</taxon>
        <taxon>Chordata</taxon>
        <taxon>Craniata</taxon>
        <taxon>Vertebrata</taxon>
        <taxon>Euteleostomi</taxon>
        <taxon>Actinopterygii</taxon>
        <taxon>Neopterygii</taxon>
        <taxon>Teleostei</taxon>
        <taxon>Anguilliformes</taxon>
        <taxon>Synaphobranchidae</taxon>
        <taxon>Synaphobranchus</taxon>
    </lineage>
</organism>
<comment type="caution">
    <text evidence="2">The sequence shown here is derived from an EMBL/GenBank/DDBJ whole genome shotgun (WGS) entry which is preliminary data.</text>
</comment>
<dbReference type="EMBL" id="JAINUF010000024">
    <property type="protein sequence ID" value="KAJ8333290.1"/>
    <property type="molecule type" value="Genomic_DNA"/>
</dbReference>
<evidence type="ECO:0000256" key="1">
    <source>
        <dbReference type="SAM" id="MobiDB-lite"/>
    </source>
</evidence>
<proteinExistence type="predicted"/>
<evidence type="ECO:0000313" key="3">
    <source>
        <dbReference type="Proteomes" id="UP001152622"/>
    </source>
</evidence>
<dbReference type="AlphaFoldDB" id="A0A9Q1E6U3"/>
<accession>A0A9Q1E6U3</accession>
<gene>
    <name evidence="2" type="ORF">SKAU_G00421860</name>
</gene>
<reference evidence="2" key="1">
    <citation type="journal article" date="2023" name="Science">
        <title>Genome structures resolve the early diversification of teleost fishes.</title>
        <authorList>
            <person name="Parey E."/>
            <person name="Louis A."/>
            <person name="Montfort J."/>
            <person name="Bouchez O."/>
            <person name="Roques C."/>
            <person name="Iampietro C."/>
            <person name="Lluch J."/>
            <person name="Castinel A."/>
            <person name="Donnadieu C."/>
            <person name="Desvignes T."/>
            <person name="Floi Bucao C."/>
            <person name="Jouanno E."/>
            <person name="Wen M."/>
            <person name="Mejri S."/>
            <person name="Dirks R."/>
            <person name="Jansen H."/>
            <person name="Henkel C."/>
            <person name="Chen W.J."/>
            <person name="Zahm M."/>
            <person name="Cabau C."/>
            <person name="Klopp C."/>
            <person name="Thompson A.W."/>
            <person name="Robinson-Rechavi M."/>
            <person name="Braasch I."/>
            <person name="Lecointre G."/>
            <person name="Bobe J."/>
            <person name="Postlethwait J.H."/>
            <person name="Berthelot C."/>
            <person name="Roest Crollius H."/>
            <person name="Guiguen Y."/>
        </authorList>
    </citation>
    <scope>NUCLEOTIDE SEQUENCE</scope>
    <source>
        <strain evidence="2">WJC10195</strain>
    </source>
</reference>
<feature type="region of interest" description="Disordered" evidence="1">
    <location>
        <begin position="49"/>
        <end position="68"/>
    </location>
</feature>
<dbReference type="OrthoDB" id="8963639at2759"/>
<name>A0A9Q1E6U3_SYNKA</name>
<protein>
    <submittedName>
        <fullName evidence="2">Uncharacterized protein</fullName>
    </submittedName>
</protein>
<sequence length="68" mass="7833">MFPRIAKKIHIVLLSKIGGKDVKDTTNKLLDKYGHFTIRLLTNKMMTKFNRKGSSPKRQVRLQGHKGL</sequence>
<dbReference type="Proteomes" id="UP001152622">
    <property type="component" value="Chromosome 24"/>
</dbReference>
<keyword evidence="3" id="KW-1185">Reference proteome</keyword>
<evidence type="ECO:0000313" key="2">
    <source>
        <dbReference type="EMBL" id="KAJ8333290.1"/>
    </source>
</evidence>